<reference evidence="1" key="1">
    <citation type="journal article" date="2023" name="Mol. Phylogenet. Evol.">
        <title>Genome-scale phylogeny and comparative genomics of the fungal order Sordariales.</title>
        <authorList>
            <person name="Hensen N."/>
            <person name="Bonometti L."/>
            <person name="Westerberg I."/>
            <person name="Brannstrom I.O."/>
            <person name="Guillou S."/>
            <person name="Cros-Aarteil S."/>
            <person name="Calhoun S."/>
            <person name="Haridas S."/>
            <person name="Kuo A."/>
            <person name="Mondo S."/>
            <person name="Pangilinan J."/>
            <person name="Riley R."/>
            <person name="LaButti K."/>
            <person name="Andreopoulos B."/>
            <person name="Lipzen A."/>
            <person name="Chen C."/>
            <person name="Yan M."/>
            <person name="Daum C."/>
            <person name="Ng V."/>
            <person name="Clum A."/>
            <person name="Steindorff A."/>
            <person name="Ohm R.A."/>
            <person name="Martin F."/>
            <person name="Silar P."/>
            <person name="Natvig D.O."/>
            <person name="Lalanne C."/>
            <person name="Gautier V."/>
            <person name="Ament-Velasquez S.L."/>
            <person name="Kruys A."/>
            <person name="Hutchinson M.I."/>
            <person name="Powell A.J."/>
            <person name="Barry K."/>
            <person name="Miller A.N."/>
            <person name="Grigoriev I.V."/>
            <person name="Debuchy R."/>
            <person name="Gladieux P."/>
            <person name="Hiltunen Thoren M."/>
            <person name="Johannesson H."/>
        </authorList>
    </citation>
    <scope>NUCLEOTIDE SEQUENCE</scope>
    <source>
        <strain evidence="1">CBS 359.72</strain>
    </source>
</reference>
<comment type="caution">
    <text evidence="1">The sequence shown here is derived from an EMBL/GenBank/DDBJ whole genome shotgun (WGS) entry which is preliminary data.</text>
</comment>
<dbReference type="EMBL" id="MU857649">
    <property type="protein sequence ID" value="KAK4247684.1"/>
    <property type="molecule type" value="Genomic_DNA"/>
</dbReference>
<dbReference type="Proteomes" id="UP001303647">
    <property type="component" value="Unassembled WGS sequence"/>
</dbReference>
<reference evidence="1" key="2">
    <citation type="submission" date="2023-05" db="EMBL/GenBank/DDBJ databases">
        <authorList>
            <consortium name="Lawrence Berkeley National Laboratory"/>
            <person name="Steindorff A."/>
            <person name="Hensen N."/>
            <person name="Bonometti L."/>
            <person name="Westerberg I."/>
            <person name="Brannstrom I.O."/>
            <person name="Guillou S."/>
            <person name="Cros-Aarteil S."/>
            <person name="Calhoun S."/>
            <person name="Haridas S."/>
            <person name="Kuo A."/>
            <person name="Mondo S."/>
            <person name="Pangilinan J."/>
            <person name="Riley R."/>
            <person name="Labutti K."/>
            <person name="Andreopoulos B."/>
            <person name="Lipzen A."/>
            <person name="Chen C."/>
            <person name="Yanf M."/>
            <person name="Daum C."/>
            <person name="Ng V."/>
            <person name="Clum A."/>
            <person name="Ohm R."/>
            <person name="Martin F."/>
            <person name="Silar P."/>
            <person name="Natvig D."/>
            <person name="Lalanne C."/>
            <person name="Gautier V."/>
            <person name="Ament-Velasquez S.L."/>
            <person name="Kruys A."/>
            <person name="Hutchinson M.I."/>
            <person name="Powell A.J."/>
            <person name="Barry K."/>
            <person name="Miller A.N."/>
            <person name="Grigoriev I.V."/>
            <person name="Debuchy R."/>
            <person name="Gladieux P."/>
            <person name="Thoren M.H."/>
            <person name="Johannesson H."/>
        </authorList>
    </citation>
    <scope>NUCLEOTIDE SEQUENCE</scope>
    <source>
        <strain evidence="1">CBS 359.72</strain>
    </source>
</reference>
<dbReference type="AlphaFoldDB" id="A0AAN7HQK3"/>
<gene>
    <name evidence="1" type="ORF">C7999DRAFT_31875</name>
</gene>
<sequence>MGNDIPRLKWWAYGSPLSRHKQSEFVALAGRSSRLKVFTPVDTLNLIVSLFLAARPPTVLLVAGGKGSMKRALVYS</sequence>
<evidence type="ECO:0000313" key="1">
    <source>
        <dbReference type="EMBL" id="KAK4247684.1"/>
    </source>
</evidence>
<accession>A0AAN7HQK3</accession>
<keyword evidence="2" id="KW-1185">Reference proteome</keyword>
<name>A0AAN7HQK3_9PEZI</name>
<organism evidence="1 2">
    <name type="scientific">Corynascus novoguineensis</name>
    <dbReference type="NCBI Taxonomy" id="1126955"/>
    <lineage>
        <taxon>Eukaryota</taxon>
        <taxon>Fungi</taxon>
        <taxon>Dikarya</taxon>
        <taxon>Ascomycota</taxon>
        <taxon>Pezizomycotina</taxon>
        <taxon>Sordariomycetes</taxon>
        <taxon>Sordariomycetidae</taxon>
        <taxon>Sordariales</taxon>
        <taxon>Chaetomiaceae</taxon>
        <taxon>Corynascus</taxon>
    </lineage>
</organism>
<evidence type="ECO:0000313" key="2">
    <source>
        <dbReference type="Proteomes" id="UP001303647"/>
    </source>
</evidence>
<protein>
    <submittedName>
        <fullName evidence="1">Uncharacterized protein</fullName>
    </submittedName>
</protein>
<proteinExistence type="predicted"/>